<feature type="domain" description="YEATS" evidence="4">
    <location>
        <begin position="194"/>
        <end position="374"/>
    </location>
</feature>
<dbReference type="Pfam" id="PF22951">
    <property type="entry name" value="3HBD"/>
    <property type="match status" value="1"/>
</dbReference>
<keyword evidence="6" id="KW-1185">Reference proteome</keyword>
<dbReference type="AlphaFoldDB" id="A0A482W2W2"/>
<dbReference type="CDD" id="cd16907">
    <property type="entry name" value="YEATS_YEATS2_like"/>
    <property type="match status" value="1"/>
</dbReference>
<evidence type="ECO:0000259" key="4">
    <source>
        <dbReference type="PROSITE" id="PS51037"/>
    </source>
</evidence>
<dbReference type="InterPro" id="IPR038704">
    <property type="entry name" value="YEAST_sf"/>
</dbReference>
<dbReference type="Proteomes" id="UP000292052">
    <property type="component" value="Unassembled WGS sequence"/>
</dbReference>
<sequence length="673" mass="78073">MDHYRESGKVDPDYESYNSALELNEEEDKKENLLKLKRIIEEEYNKEIIQRQDQIEQIELQICKVRKLLHLLRYALIMSYYKKKELEYSGTEDEASTSDSFNAPDKQSRIHPAVKKLLGKNIHNLDHLNIKDKRKSHVRSNLNSSHKAPEVISNLPESKRIKLDLEISQPSEKITSYDTPNSSIQPQETNLEFIRNRKKTKYRIVVGNISKWMPSSEDDILTHKWMVYVRGPKEKPDVSHFIEKVIFYLHPSYKPHDVVEVSESPFHLSRRGWGEFPVRVQIFFKVTLNKPIDVIHNIKLDKTYSGRQTLGNETIIDVFLYDNNIEHISNQEPELINQLISQNHNNLIEIEDTKVEEQILTEDLQNVASTSAEHDYCFGQLKIEKEENGIKNDDLSFDHSYCLPSMDENSSKISRDLITLTNKSEQNNFKVTLPKNKFKNMGEALPYLFKRLPLYSELANNVNYKRLYPFTASTLKEFVSWNVGKRRSSEVCCYAKSNIVYYIWNRAKTIKIILFSEKIQGAESWSTKAILMYGRSHDYTPFISYGLFHRDSEEKNLLLSCFANSSQNMTRNSLKISSHEDSDITVNVDSDIDVTSPKQCHGPTVDISDPNLKLECSYIRQTALDCGIILKPEEIEDGVKVNGAEIMIFAAVKCLAENLIRRAKNHRSQHECY</sequence>
<protein>
    <submittedName>
        <fullName evidence="5">YEATS domain-containing protein 2</fullName>
    </submittedName>
</protein>
<keyword evidence="3" id="KW-0175">Coiled coil</keyword>
<accession>A0A482W2W2</accession>
<dbReference type="InterPro" id="IPR055129">
    <property type="entry name" value="YEATS_dom"/>
</dbReference>
<dbReference type="GO" id="GO:0006355">
    <property type="term" value="P:regulation of DNA-templated transcription"/>
    <property type="evidence" value="ECO:0007669"/>
    <property type="project" value="InterPro"/>
</dbReference>
<name>A0A482W2W2_ASBVE</name>
<dbReference type="STRING" id="1661398.A0A482W2W2"/>
<comment type="subcellular location">
    <subcellularLocation>
        <location evidence="2">Nucleus</location>
    </subcellularLocation>
</comment>
<dbReference type="Pfam" id="PF03366">
    <property type="entry name" value="YEATS"/>
    <property type="match status" value="1"/>
</dbReference>
<comment type="caution">
    <text evidence="5">The sequence shown here is derived from an EMBL/GenBank/DDBJ whole genome shotgun (WGS) entry which is preliminary data.</text>
</comment>
<dbReference type="InterPro" id="IPR005033">
    <property type="entry name" value="YEATS"/>
</dbReference>
<gene>
    <name evidence="5" type="ORF">BDFB_004599</name>
</gene>
<dbReference type="EMBL" id="QDEB01038987">
    <property type="protein sequence ID" value="RZC38888.1"/>
    <property type="molecule type" value="Genomic_DNA"/>
</dbReference>
<evidence type="ECO:0000256" key="3">
    <source>
        <dbReference type="SAM" id="Coils"/>
    </source>
</evidence>
<reference evidence="5 6" key="1">
    <citation type="submission" date="2017-03" db="EMBL/GenBank/DDBJ databases">
        <title>Genome of the blue death feigning beetle - Asbolus verrucosus.</title>
        <authorList>
            <person name="Rider S.D."/>
        </authorList>
    </citation>
    <scope>NUCLEOTIDE SEQUENCE [LARGE SCALE GENOMIC DNA]</scope>
    <source>
        <strain evidence="5">Butters</strain>
        <tissue evidence="5">Head and leg muscle</tissue>
    </source>
</reference>
<proteinExistence type="predicted"/>
<dbReference type="PROSITE" id="PS51037">
    <property type="entry name" value="YEATS"/>
    <property type="match status" value="1"/>
</dbReference>
<dbReference type="Gene3D" id="2.60.40.1970">
    <property type="entry name" value="YEATS domain"/>
    <property type="match status" value="1"/>
</dbReference>
<dbReference type="GO" id="GO:0005634">
    <property type="term" value="C:nucleus"/>
    <property type="evidence" value="ECO:0007669"/>
    <property type="project" value="UniProtKB-SubCell"/>
</dbReference>
<evidence type="ECO:0000256" key="2">
    <source>
        <dbReference type="PROSITE-ProRule" id="PRU00376"/>
    </source>
</evidence>
<evidence type="ECO:0000256" key="1">
    <source>
        <dbReference type="ARBA" id="ARBA00023242"/>
    </source>
</evidence>
<organism evidence="5 6">
    <name type="scientific">Asbolus verrucosus</name>
    <name type="common">Desert ironclad beetle</name>
    <dbReference type="NCBI Taxonomy" id="1661398"/>
    <lineage>
        <taxon>Eukaryota</taxon>
        <taxon>Metazoa</taxon>
        <taxon>Ecdysozoa</taxon>
        <taxon>Arthropoda</taxon>
        <taxon>Hexapoda</taxon>
        <taxon>Insecta</taxon>
        <taxon>Pterygota</taxon>
        <taxon>Neoptera</taxon>
        <taxon>Endopterygota</taxon>
        <taxon>Coleoptera</taxon>
        <taxon>Polyphaga</taxon>
        <taxon>Cucujiformia</taxon>
        <taxon>Tenebrionidae</taxon>
        <taxon>Pimeliinae</taxon>
        <taxon>Asbolus</taxon>
    </lineage>
</organism>
<dbReference type="PANTHER" id="PTHR23195">
    <property type="entry name" value="YEATS DOMAIN"/>
    <property type="match status" value="1"/>
</dbReference>
<evidence type="ECO:0000313" key="6">
    <source>
        <dbReference type="Proteomes" id="UP000292052"/>
    </source>
</evidence>
<keyword evidence="1 2" id="KW-0539">Nucleus</keyword>
<dbReference type="InterPro" id="IPR055127">
    <property type="entry name" value="YEATS2_3HBD"/>
</dbReference>
<evidence type="ECO:0000313" key="5">
    <source>
        <dbReference type="EMBL" id="RZC38888.1"/>
    </source>
</evidence>
<feature type="coiled-coil region" evidence="3">
    <location>
        <begin position="23"/>
        <end position="61"/>
    </location>
</feature>
<dbReference type="OrthoDB" id="1741717at2759"/>